<evidence type="ECO:0000313" key="3">
    <source>
        <dbReference type="Proteomes" id="UP000002033"/>
    </source>
</evidence>
<dbReference type="HOGENOM" id="CLU_1852482_0_0_5"/>
<dbReference type="EMBL" id="CP002083">
    <property type="protein sequence ID" value="ADJ24880.1"/>
    <property type="molecule type" value="Genomic_DNA"/>
</dbReference>
<accession>D8JW01</accession>
<evidence type="ECO:0000259" key="1">
    <source>
        <dbReference type="Pfam" id="PF07238"/>
    </source>
</evidence>
<organism evidence="2 3">
    <name type="scientific">Hyphomicrobium denitrificans (strain ATCC 51888 / DSM 1869 / NCIMB 11706 / TK 0415)</name>
    <dbReference type="NCBI Taxonomy" id="582899"/>
    <lineage>
        <taxon>Bacteria</taxon>
        <taxon>Pseudomonadati</taxon>
        <taxon>Pseudomonadota</taxon>
        <taxon>Alphaproteobacteria</taxon>
        <taxon>Hyphomicrobiales</taxon>
        <taxon>Hyphomicrobiaceae</taxon>
        <taxon>Hyphomicrobium</taxon>
    </lineage>
</organism>
<dbReference type="GO" id="GO:0035438">
    <property type="term" value="F:cyclic-di-GMP binding"/>
    <property type="evidence" value="ECO:0007669"/>
    <property type="project" value="InterPro"/>
</dbReference>
<gene>
    <name evidence="2" type="ordered locus">Hden_3085</name>
</gene>
<sequence length="138" mass="15798">MKQTRTRKLRRDALNRDIATADDMRIFERRNDFRYSASQHAAMRFRSANMICDLVDLSETGAKIRILDGAVPNIDERVVLTLFDGTPVDGHVSWIRDKHIGIAFRNPVMNVDDRLDFEDLGSAFFGKAVTLQKATRRS</sequence>
<protein>
    <submittedName>
        <fullName evidence="2">Type IV pilus assembly PilZ</fullName>
    </submittedName>
</protein>
<dbReference type="AlphaFoldDB" id="D8JW01"/>
<feature type="domain" description="PilZ" evidence="1">
    <location>
        <begin position="28"/>
        <end position="109"/>
    </location>
</feature>
<evidence type="ECO:0000313" key="2">
    <source>
        <dbReference type="EMBL" id="ADJ24880.1"/>
    </source>
</evidence>
<dbReference type="InterPro" id="IPR009875">
    <property type="entry name" value="PilZ_domain"/>
</dbReference>
<dbReference type="RefSeq" id="WP_013217039.1">
    <property type="nucleotide sequence ID" value="NC_014313.1"/>
</dbReference>
<name>D8JW01_HYPDA</name>
<dbReference type="OrthoDB" id="7929489at2"/>
<dbReference type="Proteomes" id="UP000002033">
    <property type="component" value="Chromosome"/>
</dbReference>
<reference evidence="3" key="1">
    <citation type="journal article" date="2011" name="J. Bacteriol.">
        <title>Genome sequences of eight morphologically diverse alphaproteobacteria.</title>
        <authorList>
            <consortium name="US DOE Joint Genome Institute"/>
            <person name="Brown P.J."/>
            <person name="Kysela D.T."/>
            <person name="Buechlein A."/>
            <person name="Hemmerich C."/>
            <person name="Brun Y.V."/>
        </authorList>
    </citation>
    <scope>NUCLEOTIDE SEQUENCE [LARGE SCALE GENOMIC DNA]</scope>
    <source>
        <strain evidence="3">ATCC 51888 / DSM 1869 / NCIB 11706 / TK 0415</strain>
    </source>
</reference>
<proteinExistence type="predicted"/>
<dbReference type="SUPFAM" id="SSF141371">
    <property type="entry name" value="PilZ domain-like"/>
    <property type="match status" value="1"/>
</dbReference>
<dbReference type="Gene3D" id="2.40.10.220">
    <property type="entry name" value="predicted glycosyltransferase like domains"/>
    <property type="match status" value="1"/>
</dbReference>
<keyword evidence="3" id="KW-1185">Reference proteome</keyword>
<dbReference type="KEGG" id="hdn:Hden_3085"/>
<dbReference type="Pfam" id="PF07238">
    <property type="entry name" value="PilZ"/>
    <property type="match status" value="1"/>
</dbReference>